<evidence type="ECO:0000256" key="2">
    <source>
        <dbReference type="ARBA" id="ARBA00023043"/>
    </source>
</evidence>
<dbReference type="InterPro" id="IPR025349">
    <property type="entry name" value="DUF4253"/>
</dbReference>
<feature type="repeat" description="ANK" evidence="3">
    <location>
        <begin position="179"/>
        <end position="207"/>
    </location>
</feature>
<evidence type="ECO:0000259" key="4">
    <source>
        <dbReference type="Pfam" id="PF14062"/>
    </source>
</evidence>
<accession>A0A7W4WAN4</accession>
<dbReference type="Gene3D" id="1.25.40.20">
    <property type="entry name" value="Ankyrin repeat-containing domain"/>
    <property type="match status" value="2"/>
</dbReference>
<dbReference type="EMBL" id="JACHWZ010000006">
    <property type="protein sequence ID" value="MBB3060782.1"/>
    <property type="molecule type" value="Genomic_DNA"/>
</dbReference>
<dbReference type="Proteomes" id="UP000535937">
    <property type="component" value="Unassembled WGS sequence"/>
</dbReference>
<keyword evidence="1" id="KW-0677">Repeat</keyword>
<dbReference type="InterPro" id="IPR002110">
    <property type="entry name" value="Ankyrin_rpt"/>
</dbReference>
<proteinExistence type="predicted"/>
<dbReference type="PROSITE" id="PS50297">
    <property type="entry name" value="ANK_REP_REGION"/>
    <property type="match status" value="2"/>
</dbReference>
<dbReference type="InterPro" id="IPR050776">
    <property type="entry name" value="Ank_Repeat/CDKN_Inhibitor"/>
</dbReference>
<dbReference type="PANTHER" id="PTHR24201:SF16">
    <property type="entry name" value="ANKYRIN-1-LIKE-RELATED"/>
    <property type="match status" value="1"/>
</dbReference>
<dbReference type="AlphaFoldDB" id="A0A7W4WAN4"/>
<evidence type="ECO:0000313" key="6">
    <source>
        <dbReference type="Proteomes" id="UP000535937"/>
    </source>
</evidence>
<dbReference type="PANTHER" id="PTHR24201">
    <property type="entry name" value="ANK_REP_REGION DOMAIN-CONTAINING PROTEIN"/>
    <property type="match status" value="1"/>
</dbReference>
<reference evidence="5 6" key="1">
    <citation type="submission" date="2020-08" db="EMBL/GenBank/DDBJ databases">
        <title>Genomic Encyclopedia of Type Strains, Phase III (KMG-III): the genomes of soil and plant-associated and newly described type strains.</title>
        <authorList>
            <person name="Whitman W."/>
        </authorList>
    </citation>
    <scope>NUCLEOTIDE SEQUENCE [LARGE SCALE GENOMIC DNA]</scope>
    <source>
        <strain evidence="5 6">CECT 8799</strain>
    </source>
</reference>
<dbReference type="Pfam" id="PF12796">
    <property type="entry name" value="Ank_2"/>
    <property type="match status" value="1"/>
</dbReference>
<comment type="caution">
    <text evidence="5">The sequence shown here is derived from an EMBL/GenBank/DDBJ whole genome shotgun (WGS) entry which is preliminary data.</text>
</comment>
<dbReference type="RefSeq" id="WP_183458513.1">
    <property type="nucleotide sequence ID" value="NZ_JACHWZ010000006.1"/>
</dbReference>
<dbReference type="InterPro" id="IPR036770">
    <property type="entry name" value="Ankyrin_rpt-contain_sf"/>
</dbReference>
<evidence type="ECO:0000313" key="5">
    <source>
        <dbReference type="EMBL" id="MBB3060782.1"/>
    </source>
</evidence>
<feature type="domain" description="DUF4253" evidence="4">
    <location>
        <begin position="266"/>
        <end position="387"/>
    </location>
</feature>
<protein>
    <recommendedName>
        <fullName evidence="4">DUF4253 domain-containing protein</fullName>
    </recommendedName>
</protein>
<sequence>MTDDFVMTPEIKLLNGIAFGDVDLIHEAHTEGVDLNACFENGNTPLTEAILGGMGEPEAVRTLLELGADPNRVDANGDTPWLGCLSRLDDRVVAEEQEEIKEILEEAGASREGEEQFTLYDTARKGDLDGVRRLLDEGVSPVFPPLCPLGAAAGSGHLAVAGLLLERGAPPEGSNVEEVGMSCLMYAASKGDFEMAKLLVKHGADISRGLPCSPSYTAIDYARDEGHDELAAWLADQAGKPGAGGMPAEARNGGEHEKFADLYRQRTAAPNYDLDTGAIVTRLAQWESAYGIHVVETGHDRLTVQFEKLPADLDAFAQELEDFCPDLIHQHFGAMDEMLEHYEEMGKQPPDDIRQLVDGVDFESDDFGRKLLARWLKQHQSLGLWWD</sequence>
<organism evidence="5 6">
    <name type="scientific">Microbulbifer rhizosphaerae</name>
    <dbReference type="NCBI Taxonomy" id="1562603"/>
    <lineage>
        <taxon>Bacteria</taxon>
        <taxon>Pseudomonadati</taxon>
        <taxon>Pseudomonadota</taxon>
        <taxon>Gammaproteobacteria</taxon>
        <taxon>Cellvibrionales</taxon>
        <taxon>Microbulbiferaceae</taxon>
        <taxon>Microbulbifer</taxon>
    </lineage>
</organism>
<dbReference type="SMART" id="SM00248">
    <property type="entry name" value="ANK"/>
    <property type="match status" value="3"/>
</dbReference>
<evidence type="ECO:0000256" key="1">
    <source>
        <dbReference type="ARBA" id="ARBA00022737"/>
    </source>
</evidence>
<dbReference type="SUPFAM" id="SSF48403">
    <property type="entry name" value="Ankyrin repeat"/>
    <property type="match status" value="1"/>
</dbReference>
<gene>
    <name evidence="5" type="ORF">FHS09_001602</name>
</gene>
<keyword evidence="2 3" id="KW-0040">ANK repeat</keyword>
<evidence type="ECO:0000256" key="3">
    <source>
        <dbReference type="PROSITE-ProRule" id="PRU00023"/>
    </source>
</evidence>
<dbReference type="PROSITE" id="PS50088">
    <property type="entry name" value="ANK_REPEAT"/>
    <property type="match status" value="2"/>
</dbReference>
<dbReference type="Pfam" id="PF00023">
    <property type="entry name" value="Ank"/>
    <property type="match status" value="1"/>
</dbReference>
<feature type="repeat" description="ANK" evidence="3">
    <location>
        <begin position="41"/>
        <end position="75"/>
    </location>
</feature>
<name>A0A7W4WAN4_9GAMM</name>
<dbReference type="Pfam" id="PF14062">
    <property type="entry name" value="DUF4253"/>
    <property type="match status" value="1"/>
</dbReference>
<keyword evidence="6" id="KW-1185">Reference proteome</keyword>